<comment type="caution">
    <text evidence="1">The sequence shown here is derived from an EMBL/GenBank/DDBJ whole genome shotgun (WGS) entry which is preliminary data.</text>
</comment>
<evidence type="ECO:0000313" key="2">
    <source>
        <dbReference type="Proteomes" id="UP000016487"/>
    </source>
</evidence>
<protein>
    <submittedName>
        <fullName evidence="1">Uncharacterized protein</fullName>
    </submittedName>
</protein>
<proteinExistence type="predicted"/>
<sequence>MIVLYGINKVTETLLRTINEEVILASTHGKEVFPGYSVLNLQALSEIDEGRIDKIIICSMYVEEISNSLLLKGFSNEKISFFNCVSCLIEPLAPRQPPLNSNKIFYTTFDLAKSLPSFDAVNFFCSIESQRKKRGAEHIHLLILPPISDSRHFQTNIHHDADDTVWRTHQIILHLARCLPSITGVSVLTYREQLLHYPLNSSNSDCSTYDLENPKNMVTFNDIREDIASGLTSKIFQAPTQATAIAKQFIATFSQEKPLVVINLREYTQQPFRNSDLMSLGMFVTWLEERGYYPALMRDTYNLYGELPESLRNVTCIPVASLDLTVRIAFYQQAFLTMSVNTGPSNAFYFVKDCNSIEFRWNDEQFFSISKSTMEATGFPYKQQPYFKSTDYNKVFWGKDSYINLKAAFQKFESWHTHM</sequence>
<accession>A0AAD4AKS3</accession>
<dbReference type="RefSeq" id="WP_010364963.1">
    <property type="nucleotide sequence ID" value="NZ_AHBZ03000014.1"/>
</dbReference>
<evidence type="ECO:0000313" key="1">
    <source>
        <dbReference type="EMBL" id="KAF7774132.1"/>
    </source>
</evidence>
<dbReference type="AlphaFoldDB" id="A0AAD4AKS3"/>
<reference evidence="1" key="2">
    <citation type="submission" date="2015-03" db="EMBL/GenBank/DDBJ databases">
        <title>Genome sequence of Pseudoalteromonas citrea.</title>
        <authorList>
            <person name="Xie B.-B."/>
            <person name="Rong J.-C."/>
            <person name="Qin Q.-L."/>
            <person name="Zhang Y.-Z."/>
        </authorList>
    </citation>
    <scope>NUCLEOTIDE SEQUENCE</scope>
    <source>
        <strain evidence="1">DSM 8771</strain>
    </source>
</reference>
<gene>
    <name evidence="1" type="ORF">PCIT_a0530</name>
</gene>
<dbReference type="Proteomes" id="UP000016487">
    <property type="component" value="Unassembled WGS sequence"/>
</dbReference>
<name>A0AAD4AKS3_9GAMM</name>
<organism evidence="1 2">
    <name type="scientific">Pseudoalteromonas citrea</name>
    <dbReference type="NCBI Taxonomy" id="43655"/>
    <lineage>
        <taxon>Bacteria</taxon>
        <taxon>Pseudomonadati</taxon>
        <taxon>Pseudomonadota</taxon>
        <taxon>Gammaproteobacteria</taxon>
        <taxon>Alteromonadales</taxon>
        <taxon>Pseudoalteromonadaceae</taxon>
        <taxon>Pseudoalteromonas</taxon>
    </lineage>
</organism>
<dbReference type="Gene3D" id="3.40.50.720">
    <property type="entry name" value="NAD(P)-binding Rossmann-like Domain"/>
    <property type="match status" value="1"/>
</dbReference>
<reference evidence="1" key="1">
    <citation type="journal article" date="2012" name="J. Bacteriol.">
        <title>Genome sequences of type strains of seven species of the marine bacterium Pseudoalteromonas.</title>
        <authorList>
            <person name="Xie B.B."/>
            <person name="Shu Y.L."/>
            <person name="Qin Q.L."/>
            <person name="Rong J.C."/>
            <person name="Zhang X.Y."/>
            <person name="Chen X.L."/>
            <person name="Shi M."/>
            <person name="He H.L."/>
            <person name="Zhou B.C."/>
            <person name="Zhang Y.Z."/>
        </authorList>
    </citation>
    <scope>NUCLEOTIDE SEQUENCE</scope>
    <source>
        <strain evidence="1">DSM 8771</strain>
    </source>
</reference>
<dbReference type="EMBL" id="AHBZ03000014">
    <property type="protein sequence ID" value="KAF7774132.1"/>
    <property type="molecule type" value="Genomic_DNA"/>
</dbReference>